<dbReference type="GO" id="GO:0003677">
    <property type="term" value="F:DNA binding"/>
    <property type="evidence" value="ECO:0007669"/>
    <property type="project" value="InterPro"/>
</dbReference>
<dbReference type="InterPro" id="IPR043917">
    <property type="entry name" value="DUF5753"/>
</dbReference>
<accession>A0A7W7SY51</accession>
<organism evidence="2 3">
    <name type="scientific">Saccharothrix violaceirubra</name>
    <dbReference type="NCBI Taxonomy" id="413306"/>
    <lineage>
        <taxon>Bacteria</taxon>
        <taxon>Bacillati</taxon>
        <taxon>Actinomycetota</taxon>
        <taxon>Actinomycetes</taxon>
        <taxon>Pseudonocardiales</taxon>
        <taxon>Pseudonocardiaceae</taxon>
        <taxon>Saccharothrix</taxon>
    </lineage>
</organism>
<dbReference type="Pfam" id="PF13560">
    <property type="entry name" value="HTH_31"/>
    <property type="match status" value="1"/>
</dbReference>
<dbReference type="Gene3D" id="1.10.260.40">
    <property type="entry name" value="lambda repressor-like DNA-binding domains"/>
    <property type="match status" value="1"/>
</dbReference>
<proteinExistence type="predicted"/>
<dbReference type="InterPro" id="IPR010982">
    <property type="entry name" value="Lambda_DNA-bd_dom_sf"/>
</dbReference>
<keyword evidence="3" id="KW-1185">Reference proteome</keyword>
<evidence type="ECO:0000313" key="2">
    <source>
        <dbReference type="EMBL" id="MBB4963081.1"/>
    </source>
</evidence>
<evidence type="ECO:0000259" key="1">
    <source>
        <dbReference type="PROSITE" id="PS50943"/>
    </source>
</evidence>
<dbReference type="SMART" id="SM00530">
    <property type="entry name" value="HTH_XRE"/>
    <property type="match status" value="1"/>
</dbReference>
<dbReference type="Proteomes" id="UP000542674">
    <property type="component" value="Unassembled WGS sequence"/>
</dbReference>
<dbReference type="CDD" id="cd00093">
    <property type="entry name" value="HTH_XRE"/>
    <property type="match status" value="1"/>
</dbReference>
<comment type="caution">
    <text evidence="2">The sequence shown here is derived from an EMBL/GenBank/DDBJ whole genome shotgun (WGS) entry which is preliminary data.</text>
</comment>
<dbReference type="InterPro" id="IPR001387">
    <property type="entry name" value="Cro/C1-type_HTH"/>
</dbReference>
<dbReference type="RefSeq" id="WP_184665911.1">
    <property type="nucleotide sequence ID" value="NZ_BAABAI010000004.1"/>
</dbReference>
<reference evidence="2 3" key="1">
    <citation type="submission" date="2020-08" db="EMBL/GenBank/DDBJ databases">
        <title>Sequencing the genomes of 1000 actinobacteria strains.</title>
        <authorList>
            <person name="Klenk H.-P."/>
        </authorList>
    </citation>
    <scope>NUCLEOTIDE SEQUENCE [LARGE SCALE GENOMIC DNA]</scope>
    <source>
        <strain evidence="2 3">DSM 45084</strain>
    </source>
</reference>
<dbReference type="AlphaFoldDB" id="A0A7W7SY51"/>
<gene>
    <name evidence="2" type="ORF">F4559_000440</name>
</gene>
<feature type="domain" description="HTH cro/C1-type" evidence="1">
    <location>
        <begin position="17"/>
        <end position="70"/>
    </location>
</feature>
<dbReference type="SUPFAM" id="SSF47413">
    <property type="entry name" value="lambda repressor-like DNA-binding domains"/>
    <property type="match status" value="1"/>
</dbReference>
<evidence type="ECO:0000313" key="3">
    <source>
        <dbReference type="Proteomes" id="UP000542674"/>
    </source>
</evidence>
<dbReference type="PROSITE" id="PS50943">
    <property type="entry name" value="HTH_CROC1"/>
    <property type="match status" value="1"/>
</dbReference>
<dbReference type="EMBL" id="JACHJS010000001">
    <property type="protein sequence ID" value="MBB4963081.1"/>
    <property type="molecule type" value="Genomic_DNA"/>
</dbReference>
<name>A0A7W7SY51_9PSEU</name>
<sequence>MTSKGASFRQRRVSTELRALRRARGLSCAEVAKAIGCSESKISRMETGQRGLQVDEVAAILGYLQAPAALRHELVALVRDGEGRNWHAVHGKLPGHWKDLITIEAEASALYNFEPMVMPGLTQTPDYARAIIAGGTYNLTVGELDNLVATRMGRQFVLGRAHVHLIIDEIALRRPLGDRQMMHAQLRHLMALTSRPNMEILIVPFDSIAHPGLSGAFVRLEFNDQPGLVYVEGRGTSAFLEEEVHLEHARLAWHKLRDLALSPEQSVGLIAKIAGEMSEP</sequence>
<dbReference type="Pfam" id="PF19054">
    <property type="entry name" value="DUF5753"/>
    <property type="match status" value="1"/>
</dbReference>
<protein>
    <submittedName>
        <fullName evidence="2">Transcriptional regulator with XRE-family HTH domain</fullName>
    </submittedName>
</protein>